<comment type="caution">
    <text evidence="3">The sequence shown here is derived from an EMBL/GenBank/DDBJ whole genome shotgun (WGS) entry which is preliminary data.</text>
</comment>
<evidence type="ECO:0000259" key="1">
    <source>
        <dbReference type="Pfam" id="PF06250"/>
    </source>
</evidence>
<dbReference type="Pfam" id="PF17761">
    <property type="entry name" value="DUF1016_N"/>
    <property type="match status" value="1"/>
</dbReference>
<evidence type="ECO:0008006" key="5">
    <source>
        <dbReference type="Google" id="ProtNLM"/>
    </source>
</evidence>
<dbReference type="RefSeq" id="WP_032587919.1">
    <property type="nucleotide sequence ID" value="NZ_JGCY01000253.1"/>
</dbReference>
<dbReference type="Proteomes" id="UP000020529">
    <property type="component" value="Unassembled WGS sequence"/>
</dbReference>
<evidence type="ECO:0000313" key="4">
    <source>
        <dbReference type="Proteomes" id="UP000020529"/>
    </source>
</evidence>
<sequence length="432" mass="49394">MENNREYHIGRTDFDAFVHAVGSEIEQAQVRLIAAANAQMLFHYWKMGNYILYHQNLQGWGSKIIKQLAKAIRFNYPEKKGYSERNLTYMRQFARSYPLNVLRSFIDTDTRLSVPSIQNVTDEVLKLNNGQFTQELTAQIQSADCQSLEITQEVPAQIQDVEKTVSAIYRMEIREIEKVFLKSPVAKINWASQMVILNGSLPLGIGYWYMKQAVEMGWSSNVLKMQIENNLYNRQINNNKVNNFTATLPAPQSDLANYLLKDPYIFDLAGAKEKADERDIEEQLVKHVTRYLLEMGNGFAFVARQKHFQIGNSDFFADLILYSIPLHAYIVVELKATPFKPEYAGQLNFYINVVDDKLRGKNDNKTIGLLLCKGKDEVVAQYALTGYDQPIGISDYQLSKAIPENLKSALPSVEEVEEELASFLDKDNNPQN</sequence>
<protein>
    <recommendedName>
        <fullName evidence="5">DUF1016 domain-containing protein</fullName>
    </recommendedName>
</protein>
<dbReference type="InterPro" id="IPR053148">
    <property type="entry name" value="PD-DEXK-like_domain"/>
</dbReference>
<evidence type="ECO:0000259" key="2">
    <source>
        <dbReference type="Pfam" id="PF17761"/>
    </source>
</evidence>
<organism evidence="3 4">
    <name type="scientific">Bacteroides fragilis str. 3988T(B)14</name>
    <dbReference type="NCBI Taxonomy" id="1339315"/>
    <lineage>
        <taxon>Bacteria</taxon>
        <taxon>Pseudomonadati</taxon>
        <taxon>Bacteroidota</taxon>
        <taxon>Bacteroidia</taxon>
        <taxon>Bacteroidales</taxon>
        <taxon>Bacteroidaceae</taxon>
        <taxon>Bacteroides</taxon>
    </lineage>
</organism>
<dbReference type="InterPro" id="IPR041527">
    <property type="entry name" value="YhcG_N"/>
</dbReference>
<dbReference type="PANTHER" id="PTHR30547">
    <property type="entry name" value="UNCHARACTERIZED PROTEIN YHCG-RELATED"/>
    <property type="match status" value="1"/>
</dbReference>
<dbReference type="EMBL" id="JGCY01000253">
    <property type="protein sequence ID" value="EXY75003.1"/>
    <property type="molecule type" value="Genomic_DNA"/>
</dbReference>
<feature type="domain" description="YhcG N-terminal" evidence="2">
    <location>
        <begin position="21"/>
        <end position="98"/>
    </location>
</feature>
<accession>A0A015UM84</accession>
<name>A0A015UM84_BACFG</name>
<reference evidence="3 4" key="1">
    <citation type="submission" date="2014-02" db="EMBL/GenBank/DDBJ databases">
        <authorList>
            <person name="Sears C."/>
            <person name="Carroll K."/>
            <person name="Sack B.R."/>
            <person name="Qadri F."/>
            <person name="Myers L.L."/>
            <person name="Chung G.-T."/>
            <person name="Escheverria P."/>
            <person name="Fraser C.M."/>
            <person name="Sadzewicz L."/>
            <person name="Shefchek K.A."/>
            <person name="Tallon L."/>
            <person name="Das S.P."/>
            <person name="Daugherty S."/>
            <person name="Mongodin E.F."/>
        </authorList>
    </citation>
    <scope>NUCLEOTIDE SEQUENCE [LARGE SCALE GENOMIC DNA]</scope>
    <source>
        <strain evidence="4">3988T(B)14</strain>
    </source>
</reference>
<dbReference type="InterPro" id="IPR009362">
    <property type="entry name" value="YhcG_C"/>
</dbReference>
<dbReference type="Gene3D" id="3.40.1350.10">
    <property type="match status" value="1"/>
</dbReference>
<dbReference type="AlphaFoldDB" id="A0A015UM84"/>
<dbReference type="PANTHER" id="PTHR30547:SF5">
    <property type="entry name" value="NUCLEASE YHCG-RELATED"/>
    <property type="match status" value="1"/>
</dbReference>
<proteinExistence type="predicted"/>
<gene>
    <name evidence="3" type="ORF">M124_1215</name>
</gene>
<dbReference type="PATRIC" id="fig|1339315.3.peg.2000"/>
<evidence type="ECO:0000313" key="3">
    <source>
        <dbReference type="EMBL" id="EXY75003.1"/>
    </source>
</evidence>
<feature type="domain" description="YhcG PDDEXK nuclease" evidence="1">
    <location>
        <begin position="259"/>
        <end position="411"/>
    </location>
</feature>
<dbReference type="GO" id="GO:0003676">
    <property type="term" value="F:nucleic acid binding"/>
    <property type="evidence" value="ECO:0007669"/>
    <property type="project" value="InterPro"/>
</dbReference>
<dbReference type="Pfam" id="PF06250">
    <property type="entry name" value="YhcG_C"/>
    <property type="match status" value="1"/>
</dbReference>
<dbReference type="InterPro" id="IPR011856">
    <property type="entry name" value="tRNA_endonuc-like_dom_sf"/>
</dbReference>